<dbReference type="Pfam" id="PF01041">
    <property type="entry name" value="DegT_DnrJ_EryC1"/>
    <property type="match status" value="1"/>
</dbReference>
<dbReference type="PIRSF" id="PIRSF000390">
    <property type="entry name" value="PLP_StrS"/>
    <property type="match status" value="1"/>
</dbReference>
<dbReference type="Gene3D" id="3.90.1150.10">
    <property type="entry name" value="Aspartate Aminotransferase, domain 1"/>
    <property type="match status" value="1"/>
</dbReference>
<dbReference type="GO" id="GO:0030170">
    <property type="term" value="F:pyridoxal phosphate binding"/>
    <property type="evidence" value="ECO:0007669"/>
    <property type="project" value="TreeGrafter"/>
</dbReference>
<sequence length="358" mass="39356">MRYPVSRPSLTQVEHLSLMATLSSGQITQGPRVADFENRLADYLNVPYVVACSSGTSALHLALLAAGVQPGDEVLVPDLSFIATANAVSYIGATPVLVEVELHSWNMDLSDAAMKVSSRTRAILPVHLYGVPCDMHRMREFAEIHGLMIVEDAAEALGGHFRGQKCGTFGVCGTFSFYGNKIITTGEGGAIATHSEEIYQLLKLYRGQGQGSKRFQHDVIGFNYRMTDMQASIGAAQVTRLNGLAAEREEIFASYDLHLNGFLETAHVVGSAPWLYTGLLPETVNRDEVILALERLDIETRPIFVPMHRQVMYERPDSQFPFSSLIADCGISLPTYNGMSDNDVRFICDTLRTVARYA</sequence>
<name>A0A6J5RAG3_9CAUD</name>
<dbReference type="CDD" id="cd00616">
    <property type="entry name" value="AHBA_syn"/>
    <property type="match status" value="1"/>
</dbReference>
<dbReference type="PANTHER" id="PTHR30244">
    <property type="entry name" value="TRANSAMINASE"/>
    <property type="match status" value="1"/>
</dbReference>
<dbReference type="InterPro" id="IPR015421">
    <property type="entry name" value="PyrdxlP-dep_Trfase_major"/>
</dbReference>
<dbReference type="SUPFAM" id="SSF53383">
    <property type="entry name" value="PLP-dependent transferases"/>
    <property type="match status" value="1"/>
</dbReference>
<dbReference type="Gene3D" id="3.40.640.10">
    <property type="entry name" value="Type I PLP-dependent aspartate aminotransferase-like (Major domain)"/>
    <property type="match status" value="1"/>
</dbReference>
<accession>A0A6J5RAG3</accession>
<dbReference type="GO" id="GO:0000271">
    <property type="term" value="P:polysaccharide biosynthetic process"/>
    <property type="evidence" value="ECO:0007669"/>
    <property type="project" value="TreeGrafter"/>
</dbReference>
<evidence type="ECO:0000313" key="1">
    <source>
        <dbReference type="EMBL" id="CAB4190511.1"/>
    </source>
</evidence>
<protein>
    <submittedName>
        <fullName evidence="1">WecE Predicted pyridoxal phosphate-dependent enzyme apparently involved in regulation of cell wall biogenesis</fullName>
    </submittedName>
</protein>
<dbReference type="EMBL" id="LR797148">
    <property type="protein sequence ID" value="CAB4190511.1"/>
    <property type="molecule type" value="Genomic_DNA"/>
</dbReference>
<reference evidence="1" key="1">
    <citation type="submission" date="2020-05" db="EMBL/GenBank/DDBJ databases">
        <authorList>
            <person name="Chiriac C."/>
            <person name="Salcher M."/>
            <person name="Ghai R."/>
            <person name="Kavagutti S V."/>
        </authorList>
    </citation>
    <scope>NUCLEOTIDE SEQUENCE</scope>
</reference>
<gene>
    <name evidence="1" type="ORF">UFOVP1196_65</name>
</gene>
<proteinExistence type="predicted"/>
<dbReference type="GO" id="GO:0008483">
    <property type="term" value="F:transaminase activity"/>
    <property type="evidence" value="ECO:0007669"/>
    <property type="project" value="TreeGrafter"/>
</dbReference>
<dbReference type="PANTHER" id="PTHR30244:SF34">
    <property type="entry name" value="DTDP-4-AMINO-4,6-DIDEOXYGALACTOSE TRANSAMINASE"/>
    <property type="match status" value="1"/>
</dbReference>
<dbReference type="InterPro" id="IPR000653">
    <property type="entry name" value="DegT/StrS_aminotransferase"/>
</dbReference>
<dbReference type="InterPro" id="IPR015424">
    <property type="entry name" value="PyrdxlP-dep_Trfase"/>
</dbReference>
<dbReference type="InterPro" id="IPR015422">
    <property type="entry name" value="PyrdxlP-dep_Trfase_small"/>
</dbReference>
<organism evidence="1">
    <name type="scientific">uncultured Caudovirales phage</name>
    <dbReference type="NCBI Taxonomy" id="2100421"/>
    <lineage>
        <taxon>Viruses</taxon>
        <taxon>Duplodnaviria</taxon>
        <taxon>Heunggongvirae</taxon>
        <taxon>Uroviricota</taxon>
        <taxon>Caudoviricetes</taxon>
        <taxon>Peduoviridae</taxon>
        <taxon>Maltschvirus</taxon>
        <taxon>Maltschvirus maltsch</taxon>
    </lineage>
</organism>